<dbReference type="AlphaFoldDB" id="A0AAE9DP68"/>
<evidence type="ECO:0000313" key="2">
    <source>
        <dbReference type="Proteomes" id="UP000827892"/>
    </source>
</evidence>
<name>A0AAE9DP68_CAEBR</name>
<gene>
    <name evidence="1" type="ORF">L3Y34_019618</name>
</gene>
<dbReference type="Proteomes" id="UP000827892">
    <property type="component" value="Chromosome II"/>
</dbReference>
<proteinExistence type="predicted"/>
<evidence type="ECO:0000313" key="1">
    <source>
        <dbReference type="EMBL" id="ULU08538.1"/>
    </source>
</evidence>
<organism evidence="1 2">
    <name type="scientific">Caenorhabditis briggsae</name>
    <dbReference type="NCBI Taxonomy" id="6238"/>
    <lineage>
        <taxon>Eukaryota</taxon>
        <taxon>Metazoa</taxon>
        <taxon>Ecdysozoa</taxon>
        <taxon>Nematoda</taxon>
        <taxon>Chromadorea</taxon>
        <taxon>Rhabditida</taxon>
        <taxon>Rhabditina</taxon>
        <taxon>Rhabditomorpha</taxon>
        <taxon>Rhabditoidea</taxon>
        <taxon>Rhabditidae</taxon>
        <taxon>Peloderinae</taxon>
        <taxon>Caenorhabditis</taxon>
    </lineage>
</organism>
<protein>
    <submittedName>
        <fullName evidence="1">Uncharacterized protein</fullName>
    </submittedName>
</protein>
<reference evidence="1 2" key="1">
    <citation type="submission" date="2022-05" db="EMBL/GenBank/DDBJ databases">
        <title>Chromosome-level reference genomes for two strains of Caenorhabditis briggsae: an improved platform for comparative genomics.</title>
        <authorList>
            <person name="Stevens L."/>
            <person name="Andersen E.C."/>
        </authorList>
    </citation>
    <scope>NUCLEOTIDE SEQUENCE [LARGE SCALE GENOMIC DNA]</scope>
    <source>
        <strain evidence="1">QX1410_ONT</strain>
        <tissue evidence="1">Whole-organism</tissue>
    </source>
</reference>
<accession>A0AAE9DP68</accession>
<sequence>MPPSVRPVNGEMEIPVKVESIEEEENNMQLMLFKRMYLRILKLEYDERGREKGWKGHQNIYSYFPRLCVRRLSIDFPHFIASAMTSCVEVSFFPLIFPRNMSLPWSLCA</sequence>
<dbReference type="EMBL" id="CP090892">
    <property type="protein sequence ID" value="ULU08538.1"/>
    <property type="molecule type" value="Genomic_DNA"/>
</dbReference>